<dbReference type="KEGG" id="ceh:CEW89_03640"/>
<dbReference type="AlphaFoldDB" id="A0A291G968"/>
<dbReference type="CDD" id="cd04301">
    <property type="entry name" value="NAT_SF"/>
    <property type="match status" value="1"/>
</dbReference>
<dbReference type="InterPro" id="IPR053144">
    <property type="entry name" value="Acetyltransferase_Butenolide"/>
</dbReference>
<dbReference type="InterPro" id="IPR016181">
    <property type="entry name" value="Acyl_CoA_acyltransferase"/>
</dbReference>
<dbReference type="OrthoDB" id="9775804at2"/>
<evidence type="ECO:0000313" key="2">
    <source>
        <dbReference type="EMBL" id="ATG46731.1"/>
    </source>
</evidence>
<proteinExistence type="predicted"/>
<evidence type="ECO:0000259" key="1">
    <source>
        <dbReference type="PROSITE" id="PS51186"/>
    </source>
</evidence>
<dbReference type="RefSeq" id="WP_096804935.1">
    <property type="nucleotide sequence ID" value="NZ_CP022196.1"/>
</dbReference>
<reference evidence="2 3" key="1">
    <citation type="submission" date="2017-06" db="EMBL/GenBank/DDBJ databases">
        <title>Celeribacter sp. TSPH2 complete genome sequence.</title>
        <authorList>
            <person name="Woo J.-H."/>
            <person name="Kim H.-S."/>
        </authorList>
    </citation>
    <scope>NUCLEOTIDE SEQUENCE [LARGE SCALE GENOMIC DNA]</scope>
    <source>
        <strain evidence="2 3">TSPH2</strain>
    </source>
</reference>
<dbReference type="PANTHER" id="PTHR43233">
    <property type="entry name" value="FAMILY N-ACETYLTRANSFERASE, PUTATIVE (AFU_ORTHOLOGUE AFUA_6G03350)-RELATED"/>
    <property type="match status" value="1"/>
</dbReference>
<feature type="domain" description="N-acetyltransferase" evidence="1">
    <location>
        <begin position="1"/>
        <end position="134"/>
    </location>
</feature>
<dbReference type="SUPFAM" id="SSF55729">
    <property type="entry name" value="Acyl-CoA N-acyltransferases (Nat)"/>
    <property type="match status" value="1"/>
</dbReference>
<dbReference type="Proteomes" id="UP000217935">
    <property type="component" value="Chromosome"/>
</dbReference>
<dbReference type="Pfam" id="PF13508">
    <property type="entry name" value="Acetyltransf_7"/>
    <property type="match status" value="1"/>
</dbReference>
<keyword evidence="2" id="KW-0808">Transferase</keyword>
<evidence type="ECO:0000313" key="3">
    <source>
        <dbReference type="Proteomes" id="UP000217935"/>
    </source>
</evidence>
<dbReference type="GO" id="GO:0016747">
    <property type="term" value="F:acyltransferase activity, transferring groups other than amino-acyl groups"/>
    <property type="evidence" value="ECO:0007669"/>
    <property type="project" value="InterPro"/>
</dbReference>
<dbReference type="PROSITE" id="PS51186">
    <property type="entry name" value="GNAT"/>
    <property type="match status" value="1"/>
</dbReference>
<gene>
    <name evidence="2" type="ORF">CEW89_03640</name>
</gene>
<dbReference type="PANTHER" id="PTHR43233:SF1">
    <property type="entry name" value="FAMILY N-ACETYLTRANSFERASE, PUTATIVE (AFU_ORTHOLOGUE AFUA_6G03350)-RELATED"/>
    <property type="match status" value="1"/>
</dbReference>
<sequence length="134" mass="14389">MITYALEPDLSATEFLALLAASTLAERRPVDQPQRISKMLAGSDLIVTARDAAGHLVGVARSVTDFAYCLYCSDLAVDRKVQGRGIGKALLRETVKAAPEVKTHLLLSAPGAMSFYEAAGYEAVGNCFIFHRGE</sequence>
<dbReference type="EMBL" id="CP022196">
    <property type="protein sequence ID" value="ATG46731.1"/>
    <property type="molecule type" value="Genomic_DNA"/>
</dbReference>
<dbReference type="InterPro" id="IPR000182">
    <property type="entry name" value="GNAT_dom"/>
</dbReference>
<organism evidence="2 3">
    <name type="scientific">Celeribacter ethanolicus</name>
    <dbReference type="NCBI Taxonomy" id="1758178"/>
    <lineage>
        <taxon>Bacteria</taxon>
        <taxon>Pseudomonadati</taxon>
        <taxon>Pseudomonadota</taxon>
        <taxon>Alphaproteobacteria</taxon>
        <taxon>Rhodobacterales</taxon>
        <taxon>Roseobacteraceae</taxon>
        <taxon>Celeribacter</taxon>
    </lineage>
</organism>
<protein>
    <submittedName>
        <fullName evidence="2">GNAT family N-acetyltransferase</fullName>
    </submittedName>
</protein>
<accession>A0A291G968</accession>
<name>A0A291G968_9RHOB</name>
<keyword evidence="3" id="KW-1185">Reference proteome</keyword>
<dbReference type="Gene3D" id="3.40.630.30">
    <property type="match status" value="1"/>
</dbReference>